<sequence length="85" mass="10074">MDNKYNPYKDETIHTTQASDNHERFERQGFNDVLKHYDAVNGFQSPKQLNHFPSYLKQIIRWIIIINLLIVVGVILNQVIHLLKK</sequence>
<dbReference type="OrthoDB" id="2665112at2"/>
<feature type="transmembrane region" description="Helical" evidence="2">
    <location>
        <begin position="59"/>
        <end position="83"/>
    </location>
</feature>
<feature type="region of interest" description="Disordered" evidence="1">
    <location>
        <begin position="1"/>
        <end position="21"/>
    </location>
</feature>
<dbReference type="Proteomes" id="UP000282076">
    <property type="component" value="Unassembled WGS sequence"/>
</dbReference>
<dbReference type="AlphaFoldDB" id="A0A494YCI0"/>
<proteinExistence type="predicted"/>
<evidence type="ECO:0000313" key="4">
    <source>
        <dbReference type="Proteomes" id="UP000282076"/>
    </source>
</evidence>
<keyword evidence="2" id="KW-0472">Membrane</keyword>
<dbReference type="EMBL" id="RBZM01000001">
    <property type="protein sequence ID" value="RKP57991.1"/>
    <property type="molecule type" value="Genomic_DNA"/>
</dbReference>
<comment type="caution">
    <text evidence="3">The sequence shown here is derived from an EMBL/GenBank/DDBJ whole genome shotgun (WGS) entry which is preliminary data.</text>
</comment>
<evidence type="ECO:0000313" key="3">
    <source>
        <dbReference type="EMBL" id="RKP57991.1"/>
    </source>
</evidence>
<accession>A0A494YCI0</accession>
<keyword evidence="2" id="KW-1133">Transmembrane helix</keyword>
<reference evidence="3 4" key="1">
    <citation type="submission" date="2018-10" db="EMBL/GenBank/DDBJ databases">
        <title>Cohnella sp. M2MS4P-1, whole genome shotgun sequence.</title>
        <authorList>
            <person name="Tuo L."/>
        </authorList>
    </citation>
    <scope>NUCLEOTIDE SEQUENCE [LARGE SCALE GENOMIC DNA]</scope>
    <source>
        <strain evidence="3 4">M2MS4P-1</strain>
    </source>
</reference>
<gene>
    <name evidence="3" type="ORF">D7Z26_00300</name>
</gene>
<evidence type="ECO:0000256" key="1">
    <source>
        <dbReference type="SAM" id="MobiDB-lite"/>
    </source>
</evidence>
<name>A0A494YCI0_9BACL</name>
<keyword evidence="4" id="KW-1185">Reference proteome</keyword>
<keyword evidence="2" id="KW-0812">Transmembrane</keyword>
<dbReference type="RefSeq" id="WP_120973671.1">
    <property type="nucleotide sequence ID" value="NZ_RBZM01000001.1"/>
</dbReference>
<organism evidence="3 4">
    <name type="scientific">Cohnella endophytica</name>
    <dbReference type="NCBI Taxonomy" id="2419778"/>
    <lineage>
        <taxon>Bacteria</taxon>
        <taxon>Bacillati</taxon>
        <taxon>Bacillota</taxon>
        <taxon>Bacilli</taxon>
        <taxon>Bacillales</taxon>
        <taxon>Paenibacillaceae</taxon>
        <taxon>Cohnella</taxon>
    </lineage>
</organism>
<protein>
    <submittedName>
        <fullName evidence="3">Uncharacterized protein</fullName>
    </submittedName>
</protein>
<evidence type="ECO:0000256" key="2">
    <source>
        <dbReference type="SAM" id="Phobius"/>
    </source>
</evidence>
<feature type="compositionally biased region" description="Basic and acidic residues" evidence="1">
    <location>
        <begin position="1"/>
        <end position="13"/>
    </location>
</feature>